<keyword evidence="1" id="KW-0321">Glycogen metabolism</keyword>
<proteinExistence type="predicted"/>
<dbReference type="PROSITE" id="PS00810">
    <property type="entry name" value="ADP_GLC_PYROPHOSPH_3"/>
    <property type="match status" value="1"/>
</dbReference>
<reference evidence="4" key="1">
    <citation type="submission" date="2021-01" db="EMBL/GenBank/DDBJ databases">
        <title>Genome public.</title>
        <authorList>
            <person name="Liu C."/>
            <person name="Sun Q."/>
        </authorList>
    </citation>
    <scope>NUCLEOTIDE SEQUENCE</scope>
    <source>
        <strain evidence="4">YIM B02565</strain>
    </source>
</reference>
<name>A0A937FJE3_9CLOT</name>
<dbReference type="SUPFAM" id="SSF53448">
    <property type="entry name" value="Nucleotide-diphospho-sugar transferases"/>
    <property type="match status" value="1"/>
</dbReference>
<dbReference type="InterPro" id="IPR029044">
    <property type="entry name" value="Nucleotide-diphossugar_trans"/>
</dbReference>
<dbReference type="InterPro" id="IPR050486">
    <property type="entry name" value="Mannose-1P_guanyltransferase"/>
</dbReference>
<dbReference type="Proteomes" id="UP000623681">
    <property type="component" value="Unassembled WGS sequence"/>
</dbReference>
<evidence type="ECO:0000313" key="5">
    <source>
        <dbReference type="Proteomes" id="UP000623681"/>
    </source>
</evidence>
<evidence type="ECO:0000256" key="1">
    <source>
        <dbReference type="ARBA" id="ARBA00022600"/>
    </source>
</evidence>
<keyword evidence="5" id="KW-1185">Reference proteome</keyword>
<organism evidence="4 5">
    <name type="scientific">Clostridium paridis</name>
    <dbReference type="NCBI Taxonomy" id="2803863"/>
    <lineage>
        <taxon>Bacteria</taxon>
        <taxon>Bacillati</taxon>
        <taxon>Bacillota</taxon>
        <taxon>Clostridia</taxon>
        <taxon>Eubacteriales</taxon>
        <taxon>Clostridiaceae</taxon>
        <taxon>Clostridium</taxon>
    </lineage>
</organism>
<accession>A0A937FJE3</accession>
<evidence type="ECO:0000313" key="4">
    <source>
        <dbReference type="EMBL" id="MBL4933542.1"/>
    </source>
</evidence>
<dbReference type="PANTHER" id="PTHR22572">
    <property type="entry name" value="SUGAR-1-PHOSPHATE GUANYL TRANSFERASE"/>
    <property type="match status" value="1"/>
</dbReference>
<dbReference type="Pfam" id="PF00483">
    <property type="entry name" value="NTP_transferase"/>
    <property type="match status" value="1"/>
</dbReference>
<dbReference type="AlphaFoldDB" id="A0A937FJE3"/>
<dbReference type="Gene3D" id="3.90.550.10">
    <property type="entry name" value="Spore Coat Polysaccharide Biosynthesis Protein SpsA, Chain A"/>
    <property type="match status" value="1"/>
</dbReference>
<protein>
    <submittedName>
        <fullName evidence="4">NTP transferase domain-containing protein</fullName>
    </submittedName>
</protein>
<dbReference type="RefSeq" id="WP_202768983.1">
    <property type="nucleotide sequence ID" value="NZ_JAESWA010000025.1"/>
</dbReference>
<dbReference type="InterPro" id="IPR005836">
    <property type="entry name" value="ADP_Glu_pyroP_CS"/>
</dbReference>
<feature type="domain" description="Nucleotidyl transferase" evidence="3">
    <location>
        <begin position="3"/>
        <end position="223"/>
    </location>
</feature>
<gene>
    <name evidence="4" type="ORF">JK634_17250</name>
</gene>
<dbReference type="EMBL" id="JAESWA010000025">
    <property type="protein sequence ID" value="MBL4933542.1"/>
    <property type="molecule type" value="Genomic_DNA"/>
</dbReference>
<dbReference type="GO" id="GO:0008878">
    <property type="term" value="F:glucose-1-phosphate adenylyltransferase activity"/>
    <property type="evidence" value="ECO:0007669"/>
    <property type="project" value="InterPro"/>
</dbReference>
<evidence type="ECO:0000256" key="2">
    <source>
        <dbReference type="ARBA" id="ARBA00023277"/>
    </source>
</evidence>
<keyword evidence="4" id="KW-0808">Transferase</keyword>
<comment type="caution">
    <text evidence="4">The sequence shown here is derived from an EMBL/GenBank/DDBJ whole genome shotgun (WGS) entry which is preliminary data.</text>
</comment>
<evidence type="ECO:0000259" key="3">
    <source>
        <dbReference type="Pfam" id="PF00483"/>
    </source>
</evidence>
<dbReference type="GO" id="GO:0005978">
    <property type="term" value="P:glycogen biosynthetic process"/>
    <property type="evidence" value="ECO:0007669"/>
    <property type="project" value="InterPro"/>
</dbReference>
<sequence>MRAIIMAGGRGERLKPYTTVIPKPLMPIGDIAILEFVILKLKKAGFDRVTITLGYLGNLIEAYVGNGSRFGIPIDFIYEEKPLSTIGPLAFIEDLNETFIVMNGDILTDIDFNKLIEFHKKKRAKATIATNKRFSKIDFGVLNFNGDRLITSFIEKPEYNYDVSMGIYVFEPEVLEYVKKGIPYGLDSLVLDMIQNRDRIYSFEFDGYWLDIGRPDDYEKAIEMFMKIGKDSIQ</sequence>
<dbReference type="InterPro" id="IPR005835">
    <property type="entry name" value="NTP_transferase_dom"/>
</dbReference>
<keyword evidence="2" id="KW-0119">Carbohydrate metabolism</keyword>